<dbReference type="EMBL" id="VEPZ02001714">
    <property type="protein sequence ID" value="KAE8662312.1"/>
    <property type="molecule type" value="Genomic_DNA"/>
</dbReference>
<dbReference type="FunFam" id="2.60.260.20:FF:000002">
    <property type="entry name" value="Dnaj homolog subfamily b member"/>
    <property type="match status" value="1"/>
</dbReference>
<evidence type="ECO:0000259" key="2">
    <source>
        <dbReference type="Pfam" id="PF01556"/>
    </source>
</evidence>
<name>A0A6A2WNW5_HIBSY</name>
<dbReference type="InterPro" id="IPR008971">
    <property type="entry name" value="HSP40/DnaJ_pept-bd"/>
</dbReference>
<dbReference type="SUPFAM" id="SSF49493">
    <property type="entry name" value="HSP40/DnaJ peptide-binding domain"/>
    <property type="match status" value="2"/>
</dbReference>
<evidence type="ECO:0000313" key="3">
    <source>
        <dbReference type="EMBL" id="KAE8662312.1"/>
    </source>
</evidence>
<dbReference type="PANTHER" id="PTHR24078">
    <property type="entry name" value="DNAJ HOMOLOG SUBFAMILY C MEMBER"/>
    <property type="match status" value="1"/>
</dbReference>
<accession>A0A6A2WNW5</accession>
<dbReference type="InterPro" id="IPR051339">
    <property type="entry name" value="DnaJ_subfamily_B"/>
</dbReference>
<keyword evidence="4" id="KW-1185">Reference proteome</keyword>
<proteinExistence type="predicted"/>
<dbReference type="GO" id="GO:0051087">
    <property type="term" value="F:protein-folding chaperone binding"/>
    <property type="evidence" value="ECO:0007669"/>
    <property type="project" value="TreeGrafter"/>
</dbReference>
<reference evidence="3" key="1">
    <citation type="submission" date="2019-09" db="EMBL/GenBank/DDBJ databases">
        <title>Draft genome information of white flower Hibiscus syriacus.</title>
        <authorList>
            <person name="Kim Y.-M."/>
        </authorList>
    </citation>
    <scope>NUCLEOTIDE SEQUENCE [LARGE SCALE GENOMIC DNA]</scope>
    <source>
        <strain evidence="3">YM2019G1</strain>
    </source>
</reference>
<dbReference type="InterPro" id="IPR002939">
    <property type="entry name" value="DnaJ_C"/>
</dbReference>
<sequence length="288" mass="32037">MISTVKRVKKVQRRHRRHPAVFPSSLLDMDRRRAGSIHGMLMIFAEFFGYSSPFAGGVGGPRGSSSLFGDNIYGSIGGGGSTRGTRFWGSLFGDDIFGSMHQGLPRKVAPAENKLLCSLEELYKGTTKKIKISREIAHISGKTMQTEEILTINVRHGWKKGTKITFAGKGNKQPNFTPVDLVFIIDEKQHNVFTRDGNDLIVTQKVTLVATLYGLTVHLTTLDGRNLTVPINNVIHPYYEEVVSTEGMSIQRDPSKRGNLIIKFDIKFPTRLATEQKSGIKKLLGPWH</sequence>
<dbReference type="Proteomes" id="UP000436088">
    <property type="component" value="Unassembled WGS sequence"/>
</dbReference>
<dbReference type="AlphaFoldDB" id="A0A6A2WNW5"/>
<comment type="caution">
    <text evidence="3">The sequence shown here is derived from an EMBL/GenBank/DDBJ whole genome shotgun (WGS) entry which is preliminary data.</text>
</comment>
<evidence type="ECO:0000313" key="4">
    <source>
        <dbReference type="Proteomes" id="UP000436088"/>
    </source>
</evidence>
<dbReference type="FunFam" id="2.60.260.20:FF:000006">
    <property type="entry name" value="DnaJ subfamily B member 13"/>
    <property type="match status" value="1"/>
</dbReference>
<dbReference type="GO" id="GO:0051082">
    <property type="term" value="F:unfolded protein binding"/>
    <property type="evidence" value="ECO:0007669"/>
    <property type="project" value="InterPro"/>
</dbReference>
<organism evidence="3 4">
    <name type="scientific">Hibiscus syriacus</name>
    <name type="common">Rose of Sharon</name>
    <dbReference type="NCBI Taxonomy" id="106335"/>
    <lineage>
        <taxon>Eukaryota</taxon>
        <taxon>Viridiplantae</taxon>
        <taxon>Streptophyta</taxon>
        <taxon>Embryophyta</taxon>
        <taxon>Tracheophyta</taxon>
        <taxon>Spermatophyta</taxon>
        <taxon>Magnoliopsida</taxon>
        <taxon>eudicotyledons</taxon>
        <taxon>Gunneridae</taxon>
        <taxon>Pentapetalae</taxon>
        <taxon>rosids</taxon>
        <taxon>malvids</taxon>
        <taxon>Malvales</taxon>
        <taxon>Malvaceae</taxon>
        <taxon>Malvoideae</taxon>
        <taxon>Hibiscus</taxon>
    </lineage>
</organism>
<gene>
    <name evidence="3" type="ORF">F3Y22_tig00113548pilonHSYRG00090</name>
</gene>
<dbReference type="Pfam" id="PF01556">
    <property type="entry name" value="DnaJ_C"/>
    <property type="match status" value="1"/>
</dbReference>
<evidence type="ECO:0000256" key="1">
    <source>
        <dbReference type="ARBA" id="ARBA00023186"/>
    </source>
</evidence>
<protein>
    <recommendedName>
        <fullName evidence="2">Chaperone DnaJ C-terminal domain-containing protein</fullName>
    </recommendedName>
</protein>
<dbReference type="GO" id="GO:0006457">
    <property type="term" value="P:protein folding"/>
    <property type="evidence" value="ECO:0007669"/>
    <property type="project" value="InterPro"/>
</dbReference>
<keyword evidence="1" id="KW-0143">Chaperone</keyword>
<dbReference type="PANTHER" id="PTHR24078:SF529">
    <property type="entry name" value="HEAT-SHOCK PROTEIN DNAJ"/>
    <property type="match status" value="1"/>
</dbReference>
<dbReference type="CDD" id="cd10747">
    <property type="entry name" value="DnaJ_C"/>
    <property type="match status" value="1"/>
</dbReference>
<dbReference type="GO" id="GO:0005829">
    <property type="term" value="C:cytosol"/>
    <property type="evidence" value="ECO:0007669"/>
    <property type="project" value="TreeGrafter"/>
</dbReference>
<feature type="domain" description="Chaperone DnaJ C-terminal" evidence="2">
    <location>
        <begin position="114"/>
        <end position="269"/>
    </location>
</feature>
<dbReference type="Gene3D" id="2.60.260.20">
    <property type="entry name" value="Urease metallochaperone UreE, N-terminal domain"/>
    <property type="match status" value="2"/>
</dbReference>